<evidence type="ECO:0000256" key="5">
    <source>
        <dbReference type="ARBA" id="ARBA00023136"/>
    </source>
</evidence>
<evidence type="ECO:0000313" key="10">
    <source>
        <dbReference type="Proteomes" id="UP001177744"/>
    </source>
</evidence>
<dbReference type="Pfam" id="PF00999">
    <property type="entry name" value="Na_H_Exchanger"/>
    <property type="match status" value="1"/>
</dbReference>
<evidence type="ECO:0000256" key="4">
    <source>
        <dbReference type="ARBA" id="ARBA00022989"/>
    </source>
</evidence>
<protein>
    <recommendedName>
        <fullName evidence="8">Cation/H+ exchanger transmembrane domain-containing protein</fullName>
    </recommendedName>
</protein>
<dbReference type="PANTHER" id="PTHR31102">
    <property type="match status" value="1"/>
</dbReference>
<comment type="caution">
    <text evidence="9">The sequence shown here is derived from an EMBL/GenBank/DDBJ whole genome shotgun (WGS) entry which is preliminary data.</text>
</comment>
<feature type="transmembrane region" description="Helical" evidence="6">
    <location>
        <begin position="247"/>
        <end position="268"/>
    </location>
</feature>
<keyword evidence="7" id="KW-0732">Signal</keyword>
<reference evidence="9" key="1">
    <citation type="submission" date="2023-06" db="EMBL/GenBank/DDBJ databases">
        <title>Reference genome for the Northern bat (Eptesicus nilssonii), a most northern bat species.</title>
        <authorList>
            <person name="Laine V.N."/>
            <person name="Pulliainen A.T."/>
            <person name="Lilley T.M."/>
        </authorList>
    </citation>
    <scope>NUCLEOTIDE SEQUENCE</scope>
    <source>
        <strain evidence="9">BLF_Eptnil</strain>
        <tissue evidence="9">Kidney</tissue>
    </source>
</reference>
<dbReference type="GO" id="GO:0015297">
    <property type="term" value="F:antiporter activity"/>
    <property type="evidence" value="ECO:0007669"/>
    <property type="project" value="InterPro"/>
</dbReference>
<feature type="transmembrane region" description="Helical" evidence="6">
    <location>
        <begin position="352"/>
        <end position="374"/>
    </location>
</feature>
<dbReference type="PANTHER" id="PTHR31102:SF14">
    <property type="entry name" value="SODIUM_HYDROGEN EXCHANGER 9B2"/>
    <property type="match status" value="1"/>
</dbReference>
<keyword evidence="10" id="KW-1185">Reference proteome</keyword>
<evidence type="ECO:0000256" key="6">
    <source>
        <dbReference type="SAM" id="Phobius"/>
    </source>
</evidence>
<keyword evidence="3 6" id="KW-0812">Transmembrane</keyword>
<keyword evidence="5 6" id="KW-0472">Membrane</keyword>
<dbReference type="GO" id="GO:1902600">
    <property type="term" value="P:proton transmembrane transport"/>
    <property type="evidence" value="ECO:0007669"/>
    <property type="project" value="InterPro"/>
</dbReference>
<evidence type="ECO:0000256" key="2">
    <source>
        <dbReference type="ARBA" id="ARBA00007367"/>
    </source>
</evidence>
<evidence type="ECO:0000256" key="3">
    <source>
        <dbReference type="ARBA" id="ARBA00022692"/>
    </source>
</evidence>
<dbReference type="GO" id="GO:0016020">
    <property type="term" value="C:membrane"/>
    <property type="evidence" value="ECO:0007669"/>
    <property type="project" value="UniProtKB-SubCell"/>
</dbReference>
<comment type="subcellular location">
    <subcellularLocation>
        <location evidence="1">Membrane</location>
        <topology evidence="1">Multi-pass membrane protein</topology>
    </subcellularLocation>
</comment>
<feature type="transmembrane region" description="Helical" evidence="6">
    <location>
        <begin position="186"/>
        <end position="204"/>
    </location>
</feature>
<sequence>MVVLLWAVVWSITGSECLPGGNLFGIIILFYCAIIGGKLFGLIKLPTLPPLPPLLGMLLAGFLIKNIPVINDNVQIKHKWSSALRSIALSIILVRAGLGLDSKALQKLKGVCMRLSIGAVSPAVVVPSMLLLQEGGYGVEKGIPTLLMAAGSFDDILAITGFNTCLGMAFSTGSTVFNVFRGVLEVLIGVATGSLLGFFIQYFPSSDQSKLVWKRAFLVLGLSVLAVFSSMYFGFPGSGGLCTLAEVQKIIAVAWDIFQPLLFGLIGAKVSVASLRPETVGLCVATLGIAVLIRILTTFLMVCFAGFNIKEKTFISFAWLPKATVQAAIGSVALDTAKARGDKQSEEYGMDVLTVAFLAILITAPIGSLLIGLLGPRLLQKADHQNRDEEVQGETSIRF</sequence>
<evidence type="ECO:0000256" key="7">
    <source>
        <dbReference type="SAM" id="SignalP"/>
    </source>
</evidence>
<feature type="signal peptide" evidence="7">
    <location>
        <begin position="1"/>
        <end position="17"/>
    </location>
</feature>
<dbReference type="EMBL" id="JAULJE010000002">
    <property type="protein sequence ID" value="KAK1345692.1"/>
    <property type="molecule type" value="Genomic_DNA"/>
</dbReference>
<evidence type="ECO:0000313" key="9">
    <source>
        <dbReference type="EMBL" id="KAK1345692.1"/>
    </source>
</evidence>
<accession>A0AA40LVY4</accession>
<proteinExistence type="inferred from homology"/>
<feature type="transmembrane region" description="Helical" evidence="6">
    <location>
        <begin position="50"/>
        <end position="70"/>
    </location>
</feature>
<feature type="chain" id="PRO_5041324469" description="Cation/H+ exchanger transmembrane domain-containing protein" evidence="7">
    <location>
        <begin position="18"/>
        <end position="399"/>
    </location>
</feature>
<organism evidence="9 10">
    <name type="scientific">Cnephaeus nilssonii</name>
    <name type="common">Northern bat</name>
    <name type="synonym">Eptesicus nilssonii</name>
    <dbReference type="NCBI Taxonomy" id="3371016"/>
    <lineage>
        <taxon>Eukaryota</taxon>
        <taxon>Metazoa</taxon>
        <taxon>Chordata</taxon>
        <taxon>Craniata</taxon>
        <taxon>Vertebrata</taxon>
        <taxon>Euteleostomi</taxon>
        <taxon>Mammalia</taxon>
        <taxon>Eutheria</taxon>
        <taxon>Laurasiatheria</taxon>
        <taxon>Chiroptera</taxon>
        <taxon>Yangochiroptera</taxon>
        <taxon>Vespertilionidae</taxon>
        <taxon>Cnephaeus</taxon>
    </lineage>
</organism>
<comment type="similarity">
    <text evidence="2">Belongs to the monovalent cation:proton antiporter 1 (CPA1) transporter (TC 2.A.36) family.</text>
</comment>
<dbReference type="AlphaFoldDB" id="A0AA40LVY4"/>
<name>A0AA40LVY4_CNENI</name>
<feature type="transmembrane region" description="Helical" evidence="6">
    <location>
        <begin position="216"/>
        <end position="235"/>
    </location>
</feature>
<feature type="transmembrane region" description="Helical" evidence="6">
    <location>
        <begin position="112"/>
        <end position="132"/>
    </location>
</feature>
<dbReference type="Proteomes" id="UP001177744">
    <property type="component" value="Unassembled WGS sequence"/>
</dbReference>
<dbReference type="InterPro" id="IPR006153">
    <property type="entry name" value="Cation/H_exchanger_TM"/>
</dbReference>
<evidence type="ECO:0000256" key="1">
    <source>
        <dbReference type="ARBA" id="ARBA00004141"/>
    </source>
</evidence>
<evidence type="ECO:0000259" key="8">
    <source>
        <dbReference type="Pfam" id="PF00999"/>
    </source>
</evidence>
<dbReference type="InterPro" id="IPR051843">
    <property type="entry name" value="CPA1_transporter"/>
</dbReference>
<feature type="domain" description="Cation/H+ exchanger transmembrane" evidence="8">
    <location>
        <begin position="254"/>
        <end position="371"/>
    </location>
</feature>
<feature type="transmembrane region" description="Helical" evidence="6">
    <location>
        <begin position="24"/>
        <end position="43"/>
    </location>
</feature>
<feature type="transmembrane region" description="Helical" evidence="6">
    <location>
        <begin position="280"/>
        <end position="307"/>
    </location>
</feature>
<keyword evidence="4 6" id="KW-1133">Transmembrane helix</keyword>
<gene>
    <name evidence="9" type="ORF">QTO34_008156</name>
</gene>